<name>A0A2S2CQ42_9PROT</name>
<gene>
    <name evidence="2" type="ORF">DEW08_09835</name>
</gene>
<keyword evidence="1" id="KW-0472">Membrane</keyword>
<dbReference type="KEGG" id="azz:DEW08_09835"/>
<evidence type="ECO:0000313" key="2">
    <source>
        <dbReference type="EMBL" id="AWK86500.1"/>
    </source>
</evidence>
<feature type="transmembrane region" description="Helical" evidence="1">
    <location>
        <begin position="50"/>
        <end position="70"/>
    </location>
</feature>
<keyword evidence="1" id="KW-0812">Transmembrane</keyword>
<protein>
    <submittedName>
        <fullName evidence="2">Uncharacterized protein</fullName>
    </submittedName>
</protein>
<proteinExistence type="predicted"/>
<organism evidence="2 3">
    <name type="scientific">Azospirillum thermophilum</name>
    <dbReference type="NCBI Taxonomy" id="2202148"/>
    <lineage>
        <taxon>Bacteria</taxon>
        <taxon>Pseudomonadati</taxon>
        <taxon>Pseudomonadota</taxon>
        <taxon>Alphaproteobacteria</taxon>
        <taxon>Rhodospirillales</taxon>
        <taxon>Azospirillaceae</taxon>
        <taxon>Azospirillum</taxon>
    </lineage>
</organism>
<feature type="transmembrane region" description="Helical" evidence="1">
    <location>
        <begin position="91"/>
        <end position="108"/>
    </location>
</feature>
<evidence type="ECO:0000256" key="1">
    <source>
        <dbReference type="SAM" id="Phobius"/>
    </source>
</evidence>
<reference evidence="3" key="1">
    <citation type="submission" date="2018-05" db="EMBL/GenBank/DDBJ databases">
        <title>Azospirillum thermophila sp. nov., a novel isolated from hot spring.</title>
        <authorList>
            <person name="Zhao Z."/>
        </authorList>
    </citation>
    <scope>NUCLEOTIDE SEQUENCE [LARGE SCALE GENOMIC DNA]</scope>
    <source>
        <strain evidence="3">CFH 70021</strain>
    </source>
</reference>
<accession>A0A2S2CQ42</accession>
<sequence length="109" mass="11577">MYSDPDDRKDRFLDAVERYVARDHWEPVASQAAIQAAVMAGLTLLLGMPALAALAIVHFMSLVTATIYGLHALHLAESGHGDGAVVIARRSLAALLLSGIAMLLMPLAV</sequence>
<keyword evidence="1" id="KW-1133">Transmembrane helix</keyword>
<dbReference type="Proteomes" id="UP000245629">
    <property type="component" value="Chromosome 2"/>
</dbReference>
<dbReference type="AlphaFoldDB" id="A0A2S2CQ42"/>
<dbReference type="EMBL" id="CP029353">
    <property type="protein sequence ID" value="AWK86500.1"/>
    <property type="molecule type" value="Genomic_DNA"/>
</dbReference>
<keyword evidence="3" id="KW-1185">Reference proteome</keyword>
<evidence type="ECO:0000313" key="3">
    <source>
        <dbReference type="Proteomes" id="UP000245629"/>
    </source>
</evidence>